<keyword evidence="4" id="KW-1185">Reference proteome</keyword>
<dbReference type="Proteomes" id="UP000054408">
    <property type="component" value="Unassembled WGS sequence"/>
</dbReference>
<proteinExistence type="predicted"/>
<dbReference type="OMA" id="MRVAVCQ"/>
<dbReference type="Pfam" id="PF00795">
    <property type="entry name" value="CN_hydrolase"/>
    <property type="match status" value="1"/>
</dbReference>
<evidence type="ECO:0000313" key="3">
    <source>
        <dbReference type="EMBL" id="KNC50516.1"/>
    </source>
</evidence>
<dbReference type="GeneID" id="25560470"/>
<dbReference type="InterPro" id="IPR036526">
    <property type="entry name" value="C-N_Hydrolase_sf"/>
</dbReference>
<dbReference type="InterPro" id="IPR045254">
    <property type="entry name" value="Nit1/2_C-N_Hydrolase"/>
</dbReference>
<evidence type="ECO:0000256" key="1">
    <source>
        <dbReference type="ARBA" id="ARBA00022801"/>
    </source>
</evidence>
<protein>
    <submittedName>
        <fullName evidence="3">Nitrilase</fullName>
    </submittedName>
</protein>
<evidence type="ECO:0000313" key="4">
    <source>
        <dbReference type="Proteomes" id="UP000054408"/>
    </source>
</evidence>
<dbReference type="PROSITE" id="PS50263">
    <property type="entry name" value="CN_HYDROLASE"/>
    <property type="match status" value="1"/>
</dbReference>
<dbReference type="eggNOG" id="KOG0807">
    <property type="taxonomic scope" value="Eukaryota"/>
</dbReference>
<dbReference type="SUPFAM" id="SSF56317">
    <property type="entry name" value="Carbon-nitrogen hydrolase"/>
    <property type="match status" value="1"/>
</dbReference>
<dbReference type="OrthoDB" id="10250282at2759"/>
<keyword evidence="1" id="KW-0378">Hydrolase</keyword>
<name>A0A0L0DEC8_THETB</name>
<dbReference type="InterPro" id="IPR003010">
    <property type="entry name" value="C-N_Hydrolase"/>
</dbReference>
<dbReference type="EMBL" id="GL349435">
    <property type="protein sequence ID" value="KNC50516.1"/>
    <property type="molecule type" value="Genomic_DNA"/>
</dbReference>
<accession>A0A0L0DEC8</accession>
<dbReference type="PANTHER" id="PTHR23088">
    <property type="entry name" value="NITRILASE-RELATED"/>
    <property type="match status" value="1"/>
</dbReference>
<dbReference type="AlphaFoldDB" id="A0A0L0DEC8"/>
<dbReference type="GO" id="GO:0016811">
    <property type="term" value="F:hydrolase activity, acting on carbon-nitrogen (but not peptide) bonds, in linear amides"/>
    <property type="evidence" value="ECO:0007669"/>
    <property type="project" value="InterPro"/>
</dbReference>
<dbReference type="PANTHER" id="PTHR23088:SF27">
    <property type="entry name" value="DEAMINATED GLUTATHIONE AMIDASE"/>
    <property type="match status" value="1"/>
</dbReference>
<dbReference type="Gene3D" id="3.60.110.10">
    <property type="entry name" value="Carbon-nitrogen hydrolase"/>
    <property type="match status" value="1"/>
</dbReference>
<dbReference type="InterPro" id="IPR001110">
    <property type="entry name" value="UPF0012_CS"/>
</dbReference>
<feature type="domain" description="CN hydrolase" evidence="2">
    <location>
        <begin position="18"/>
        <end position="272"/>
    </location>
</feature>
<organism evidence="3 4">
    <name type="scientific">Thecamonas trahens ATCC 50062</name>
    <dbReference type="NCBI Taxonomy" id="461836"/>
    <lineage>
        <taxon>Eukaryota</taxon>
        <taxon>Apusozoa</taxon>
        <taxon>Apusomonadida</taxon>
        <taxon>Apusomonadidae</taxon>
        <taxon>Thecamonas</taxon>
    </lineage>
</organism>
<dbReference type="RefSeq" id="XP_013762408.1">
    <property type="nucleotide sequence ID" value="XM_013906954.1"/>
</dbReference>
<evidence type="ECO:0000259" key="2">
    <source>
        <dbReference type="PROSITE" id="PS50263"/>
    </source>
</evidence>
<reference evidence="3 4" key="1">
    <citation type="submission" date="2010-05" db="EMBL/GenBank/DDBJ databases">
        <title>The Genome Sequence of Thecamonas trahens ATCC 50062.</title>
        <authorList>
            <consortium name="The Broad Institute Genome Sequencing Platform"/>
            <person name="Russ C."/>
            <person name="Cuomo C."/>
            <person name="Shea T."/>
            <person name="Young S.K."/>
            <person name="Zeng Q."/>
            <person name="Koehrsen M."/>
            <person name="Haas B."/>
            <person name="Borodovsky M."/>
            <person name="Guigo R."/>
            <person name="Alvarado L."/>
            <person name="Berlin A."/>
            <person name="Bochicchio J."/>
            <person name="Borenstein D."/>
            <person name="Chapman S."/>
            <person name="Chen Z."/>
            <person name="Freedman E."/>
            <person name="Gellesch M."/>
            <person name="Goldberg J."/>
            <person name="Griggs A."/>
            <person name="Gujja S."/>
            <person name="Heilman E."/>
            <person name="Heiman D."/>
            <person name="Hepburn T."/>
            <person name="Howarth C."/>
            <person name="Jen D."/>
            <person name="Larson L."/>
            <person name="Mehta T."/>
            <person name="Park D."/>
            <person name="Pearson M."/>
            <person name="Roberts A."/>
            <person name="Saif S."/>
            <person name="Shenoy N."/>
            <person name="Sisk P."/>
            <person name="Stolte C."/>
            <person name="Sykes S."/>
            <person name="Thomson T."/>
            <person name="Walk T."/>
            <person name="White J."/>
            <person name="Yandava C."/>
            <person name="Burger G."/>
            <person name="Gray M.W."/>
            <person name="Holland P.W.H."/>
            <person name="King N."/>
            <person name="Lang F.B.F."/>
            <person name="Roger A.J."/>
            <person name="Ruiz-Trillo I."/>
            <person name="Lander E."/>
            <person name="Nusbaum C."/>
        </authorList>
    </citation>
    <scope>NUCLEOTIDE SEQUENCE [LARGE SCALE GENOMIC DNA]</scope>
    <source>
        <strain evidence="3 4">ATCC 50062</strain>
    </source>
</reference>
<sequence length="295" mass="30805">MSAAAGAVGADAVRRGVVKVAAAQMCSTGKVAENMAAIRRLVARAVEAGASMLFLPECALFIGSSAAETKAAAVAIDGAEVAELATVAADAGLWLSVGGVHTRVADSEEGKVHNSHLVFDSFGMGSPLAVYHKAHLFDVDLPSGIQLHESRATEAGNKVVVVGETPVGGLGLGICYDMRFPGLFAAMRAAGADVVTAPSAFTVPTGEAHWHVLLRARAIESQCYMIAAAQVGKHNAKRESYGHTLIVDPWGKIVAEAADSVVEDIVVADIDLDYLDSVRASMPVFDHLRPELYQM</sequence>
<dbReference type="PROSITE" id="PS01227">
    <property type="entry name" value="UPF0012"/>
    <property type="match status" value="1"/>
</dbReference>
<gene>
    <name evidence="3" type="ORF">AMSG_00677</name>
</gene>
<dbReference type="STRING" id="461836.A0A0L0DEC8"/>
<dbReference type="CDD" id="cd07572">
    <property type="entry name" value="nit"/>
    <property type="match status" value="1"/>
</dbReference>